<proteinExistence type="predicted"/>
<dbReference type="OrthoDB" id="1018988at2759"/>
<protein>
    <submittedName>
        <fullName evidence="1">Uncharacterized protein</fullName>
    </submittedName>
</protein>
<gene>
    <name evidence="1" type="ORF">GOBAR_AA26740</name>
</gene>
<sequence>MFLSMIELGPSASYSAQVPGADLTNYRQLPQASSWLQGGLSTQHLTTQLVHISDYLIDFMLAVGHMLQFNADLILRAIPGADLTNYCREFPVGLKDGPTHKK</sequence>
<reference evidence="1 2" key="1">
    <citation type="submission" date="2015-01" db="EMBL/GenBank/DDBJ databases">
        <title>Genome of allotetraploid Gossypium barbadense reveals genomic plasticity and fiber elongation in cotton evolution.</title>
        <authorList>
            <person name="Chen X."/>
            <person name="Liu X."/>
            <person name="Zhao B."/>
            <person name="Zheng H."/>
            <person name="Hu Y."/>
            <person name="Lu G."/>
            <person name="Yang C."/>
            <person name="Chen J."/>
            <person name="Shan C."/>
            <person name="Zhang L."/>
            <person name="Zhou Y."/>
            <person name="Wang L."/>
            <person name="Guo W."/>
            <person name="Bai Y."/>
            <person name="Ruan J."/>
            <person name="Shangguan X."/>
            <person name="Mao Y."/>
            <person name="Jiang J."/>
            <person name="Zhu Y."/>
            <person name="Lei J."/>
            <person name="Kang H."/>
            <person name="Chen S."/>
            <person name="He X."/>
            <person name="Wang R."/>
            <person name="Wang Y."/>
            <person name="Chen J."/>
            <person name="Wang L."/>
            <person name="Yu S."/>
            <person name="Wang B."/>
            <person name="Wei J."/>
            <person name="Song S."/>
            <person name="Lu X."/>
            <person name="Gao Z."/>
            <person name="Gu W."/>
            <person name="Deng X."/>
            <person name="Ma D."/>
            <person name="Wang S."/>
            <person name="Liang W."/>
            <person name="Fang L."/>
            <person name="Cai C."/>
            <person name="Zhu X."/>
            <person name="Zhou B."/>
            <person name="Zhang Y."/>
            <person name="Chen Z."/>
            <person name="Xu S."/>
            <person name="Zhu R."/>
            <person name="Wang S."/>
            <person name="Zhang T."/>
            <person name="Zhao G."/>
        </authorList>
    </citation>
    <scope>NUCLEOTIDE SEQUENCE [LARGE SCALE GENOMIC DNA]</scope>
    <source>
        <strain evidence="2">cv. Xinhai21</strain>
        <tissue evidence="1">Leaf</tissue>
    </source>
</reference>
<evidence type="ECO:0000313" key="2">
    <source>
        <dbReference type="Proteomes" id="UP000239757"/>
    </source>
</evidence>
<dbReference type="Proteomes" id="UP000239757">
    <property type="component" value="Unassembled WGS sequence"/>
</dbReference>
<organism evidence="1 2">
    <name type="scientific">Gossypium barbadense</name>
    <name type="common">Sea Island cotton</name>
    <name type="synonym">Hibiscus barbadensis</name>
    <dbReference type="NCBI Taxonomy" id="3634"/>
    <lineage>
        <taxon>Eukaryota</taxon>
        <taxon>Viridiplantae</taxon>
        <taxon>Streptophyta</taxon>
        <taxon>Embryophyta</taxon>
        <taxon>Tracheophyta</taxon>
        <taxon>Spermatophyta</taxon>
        <taxon>Magnoliopsida</taxon>
        <taxon>eudicotyledons</taxon>
        <taxon>Gunneridae</taxon>
        <taxon>Pentapetalae</taxon>
        <taxon>rosids</taxon>
        <taxon>malvids</taxon>
        <taxon>Malvales</taxon>
        <taxon>Malvaceae</taxon>
        <taxon>Malvoideae</taxon>
        <taxon>Gossypium</taxon>
    </lineage>
</organism>
<accession>A0A2P5WS64</accession>
<dbReference type="EMBL" id="KZ666684">
    <property type="protein sequence ID" value="PPR93931.1"/>
    <property type="molecule type" value="Genomic_DNA"/>
</dbReference>
<evidence type="ECO:0000313" key="1">
    <source>
        <dbReference type="EMBL" id="PPR93931.1"/>
    </source>
</evidence>
<name>A0A2P5WS64_GOSBA</name>
<dbReference type="AlphaFoldDB" id="A0A2P5WS64"/>